<evidence type="ECO:0000256" key="8">
    <source>
        <dbReference type="PROSITE-ProRule" id="PRU01319"/>
    </source>
</evidence>
<dbReference type="VEuPathDB" id="PiroplasmaDB:TA19790"/>
<dbReference type="AlphaFoldDB" id="A0A3B0MPI4"/>
<reference evidence="12" key="1">
    <citation type="submission" date="2018-07" db="EMBL/GenBank/DDBJ databases">
        <authorList>
            <person name="Quirk P.G."/>
            <person name="Krulwich T.A."/>
        </authorList>
    </citation>
    <scope>NUCLEOTIDE SEQUENCE</scope>
    <source>
        <strain evidence="12">Anand</strain>
    </source>
</reference>
<dbReference type="GO" id="GO:0032299">
    <property type="term" value="C:ribonuclease H2 complex"/>
    <property type="evidence" value="ECO:0007669"/>
    <property type="project" value="TreeGrafter"/>
</dbReference>
<dbReference type="PANTHER" id="PTHR10954:SF7">
    <property type="entry name" value="RIBONUCLEASE H2 SUBUNIT A"/>
    <property type="match status" value="1"/>
</dbReference>
<evidence type="ECO:0000259" key="10">
    <source>
        <dbReference type="PROSITE" id="PS51975"/>
    </source>
</evidence>
<organism evidence="12">
    <name type="scientific">Theileria annulata</name>
    <dbReference type="NCBI Taxonomy" id="5874"/>
    <lineage>
        <taxon>Eukaryota</taxon>
        <taxon>Sar</taxon>
        <taxon>Alveolata</taxon>
        <taxon>Apicomplexa</taxon>
        <taxon>Aconoidasida</taxon>
        <taxon>Piroplasmida</taxon>
        <taxon>Theileriidae</taxon>
        <taxon>Theileria</taxon>
    </lineage>
</organism>
<dbReference type="InterPro" id="IPR024567">
    <property type="entry name" value="RNase_HII/HIII_dom"/>
</dbReference>
<evidence type="ECO:0000256" key="4">
    <source>
        <dbReference type="ARBA" id="ARBA00022722"/>
    </source>
</evidence>
<dbReference type="EMBL" id="UIVS01000001">
    <property type="protein sequence ID" value="SVP89410.1"/>
    <property type="molecule type" value="Genomic_DNA"/>
</dbReference>
<dbReference type="NCBIfam" id="TIGR00729">
    <property type="entry name" value="ribonuclease HII"/>
    <property type="match status" value="1"/>
</dbReference>
<dbReference type="SUPFAM" id="SSF53098">
    <property type="entry name" value="Ribonuclease H-like"/>
    <property type="match status" value="1"/>
</dbReference>
<evidence type="ECO:0000256" key="9">
    <source>
        <dbReference type="RuleBase" id="RU003515"/>
    </source>
</evidence>
<keyword evidence="6 8" id="KW-0255">Endonuclease</keyword>
<evidence type="ECO:0000256" key="5">
    <source>
        <dbReference type="ARBA" id="ARBA00022723"/>
    </source>
</evidence>
<feature type="binding site" evidence="8">
    <location>
        <position position="140"/>
    </location>
    <ligand>
        <name>a divalent metal cation</name>
        <dbReference type="ChEBI" id="CHEBI:60240"/>
    </ligand>
</feature>
<protein>
    <recommendedName>
        <fullName evidence="9">Ribonuclease</fullName>
        <ecNumber evidence="9">3.1.26.4</ecNumber>
    </recommendedName>
</protein>
<dbReference type="GO" id="GO:0046872">
    <property type="term" value="F:metal ion binding"/>
    <property type="evidence" value="ECO:0007669"/>
    <property type="project" value="UniProtKB-KW"/>
</dbReference>
<evidence type="ECO:0000313" key="12">
    <source>
        <dbReference type="EMBL" id="SVP89410.1"/>
    </source>
</evidence>
<name>A0A3B0MPI4_THEAN</name>
<dbReference type="CDD" id="cd07181">
    <property type="entry name" value="RNase_HII_eukaryota_like"/>
    <property type="match status" value="1"/>
</dbReference>
<dbReference type="Gene3D" id="3.30.420.10">
    <property type="entry name" value="Ribonuclease H-like superfamily/Ribonuclease H"/>
    <property type="match status" value="1"/>
</dbReference>
<dbReference type="EMBL" id="UIVT01000001">
    <property type="protein sequence ID" value="SVP88238.1"/>
    <property type="molecule type" value="Genomic_DNA"/>
</dbReference>
<evidence type="ECO:0000256" key="1">
    <source>
        <dbReference type="ARBA" id="ARBA00000077"/>
    </source>
</evidence>
<keyword evidence="5 8" id="KW-0479">Metal-binding</keyword>
<dbReference type="PANTHER" id="PTHR10954">
    <property type="entry name" value="RIBONUCLEASE H2 SUBUNIT A"/>
    <property type="match status" value="1"/>
</dbReference>
<dbReference type="GO" id="GO:0003723">
    <property type="term" value="F:RNA binding"/>
    <property type="evidence" value="ECO:0007669"/>
    <property type="project" value="UniProtKB-UniRule"/>
</dbReference>
<comment type="function">
    <text evidence="9">Endonuclease that specifically degrades the RNA of RNA-DNA hybrids.</text>
</comment>
<dbReference type="EC" id="3.1.26.4" evidence="9"/>
<proteinExistence type="inferred from homology"/>
<comment type="catalytic activity">
    <reaction evidence="1 8 9">
        <text>Endonucleolytic cleavage to 5'-phosphomonoester.</text>
        <dbReference type="EC" id="3.1.26.4"/>
    </reaction>
</comment>
<feature type="binding site" evidence="8">
    <location>
        <position position="30"/>
    </location>
    <ligand>
        <name>a divalent metal cation</name>
        <dbReference type="ChEBI" id="CHEBI:60240"/>
    </ligand>
</feature>
<evidence type="ECO:0000256" key="2">
    <source>
        <dbReference type="ARBA" id="ARBA00001946"/>
    </source>
</evidence>
<dbReference type="InterPro" id="IPR001352">
    <property type="entry name" value="RNase_HII/HIII"/>
</dbReference>
<dbReference type="InterPro" id="IPR023160">
    <property type="entry name" value="RNase_HII_hlx-loop-hlx_cap_dom"/>
</dbReference>
<comment type="cofactor">
    <cofactor evidence="8">
        <name>Mn(2+)</name>
        <dbReference type="ChEBI" id="CHEBI:29035"/>
    </cofactor>
    <cofactor evidence="8">
        <name>Mg(2+)</name>
        <dbReference type="ChEBI" id="CHEBI:18420"/>
    </cofactor>
    <text evidence="8">Manganese or magnesium. Binds 1 divalent metal ion per monomer in the absence of substrate. May bind a second metal ion after substrate binding.</text>
</comment>
<dbReference type="Pfam" id="PF01351">
    <property type="entry name" value="RNase_HII"/>
    <property type="match status" value="1"/>
</dbReference>
<feature type="domain" description="RNase H type-2" evidence="10">
    <location>
        <begin position="23"/>
        <end position="245"/>
    </location>
</feature>
<dbReference type="InterPro" id="IPR012337">
    <property type="entry name" value="RNaseH-like_sf"/>
</dbReference>
<dbReference type="InterPro" id="IPR036397">
    <property type="entry name" value="RNaseH_sf"/>
</dbReference>
<evidence type="ECO:0000313" key="11">
    <source>
        <dbReference type="EMBL" id="SVP88238.1"/>
    </source>
</evidence>
<dbReference type="GO" id="GO:0006298">
    <property type="term" value="P:mismatch repair"/>
    <property type="evidence" value="ECO:0007669"/>
    <property type="project" value="TreeGrafter"/>
</dbReference>
<feature type="binding site" evidence="8">
    <location>
        <position position="29"/>
    </location>
    <ligand>
        <name>a divalent metal cation</name>
        <dbReference type="ChEBI" id="CHEBI:60240"/>
    </ligand>
</feature>
<keyword evidence="4 8" id="KW-0540">Nuclease</keyword>
<dbReference type="GO" id="GO:0043137">
    <property type="term" value="P:DNA replication, removal of RNA primer"/>
    <property type="evidence" value="ECO:0007669"/>
    <property type="project" value="TreeGrafter"/>
</dbReference>
<keyword evidence="7 8" id="KW-0378">Hydrolase</keyword>
<sequence>MEGENHLKCFRLHRFGNISKSDYVILGIDEAGRGPVLGPMVYGGFFCTKGDDCNSILKNKIKVDDSKKLSETMRENKFYQLNDPDHPFGVVAEVITPQYISYKMLQREKYNLNEISHDTAISIIRHVLSHGYNLKEVYIDAVGTVNKYESKLSKMFPKIQFSVREKADSIYPTVSAASIVAKVIRDNIIKTWKFDFEVENIGSGYPGDPYTKDFLTKNMDKIFGFPDIVRFSWSTASNLLNGSDSVEVDWYDEENFPSKKSDLPAPLCYTIKNVTKL</sequence>
<comment type="cofactor">
    <cofactor evidence="2">
        <name>Mg(2+)</name>
        <dbReference type="ChEBI" id="CHEBI:18420"/>
    </cofactor>
</comment>
<comment type="similarity">
    <text evidence="3">Belongs to the RNase HII family. Eukaryotic subfamily.</text>
</comment>
<accession>A0A3B0MPI4</accession>
<dbReference type="PROSITE" id="PS51975">
    <property type="entry name" value="RNASE_H_2"/>
    <property type="match status" value="1"/>
</dbReference>
<evidence type="ECO:0000256" key="6">
    <source>
        <dbReference type="ARBA" id="ARBA00022759"/>
    </source>
</evidence>
<dbReference type="GO" id="GO:0004523">
    <property type="term" value="F:RNA-DNA hybrid ribonuclease activity"/>
    <property type="evidence" value="ECO:0007669"/>
    <property type="project" value="UniProtKB-UniRule"/>
</dbReference>
<dbReference type="InterPro" id="IPR004649">
    <property type="entry name" value="RNase_H2_suA"/>
</dbReference>
<evidence type="ECO:0000256" key="3">
    <source>
        <dbReference type="ARBA" id="ARBA00007058"/>
    </source>
</evidence>
<evidence type="ECO:0000256" key="7">
    <source>
        <dbReference type="ARBA" id="ARBA00022801"/>
    </source>
</evidence>
<dbReference type="Gene3D" id="1.10.10.460">
    <property type="entry name" value="Ribonuclease hii. Domain 2"/>
    <property type="match status" value="1"/>
</dbReference>
<gene>
    <name evidence="11" type="ORF">TAT_000010200</name>
    <name evidence="12" type="ORF">TAV_000010000</name>
</gene>
<dbReference type="FunFam" id="3.30.420.10:FF:000016">
    <property type="entry name" value="Ribonuclease"/>
    <property type="match status" value="1"/>
</dbReference>
<dbReference type="FunFam" id="1.10.10.460:FF:000001">
    <property type="entry name" value="Ribonuclease"/>
    <property type="match status" value="1"/>
</dbReference>